<sequence>MALSQEDVNIVIQEISVGVNACDNAAIAMIGWDLVVYFLEELEYVWKGRRNFITLLYAVTRYGILLELLLQLFFPTHSLRTIPRCV</sequence>
<dbReference type="InterPro" id="IPR045340">
    <property type="entry name" value="DUF6533"/>
</dbReference>
<keyword evidence="5" id="KW-1185">Reference proteome</keyword>
<dbReference type="AlphaFoldDB" id="A0AAW0FN90"/>
<organism evidence="4 5">
    <name type="scientific">Cerrena zonata</name>
    <dbReference type="NCBI Taxonomy" id="2478898"/>
    <lineage>
        <taxon>Eukaryota</taxon>
        <taxon>Fungi</taxon>
        <taxon>Dikarya</taxon>
        <taxon>Basidiomycota</taxon>
        <taxon>Agaricomycotina</taxon>
        <taxon>Agaricomycetes</taxon>
        <taxon>Polyporales</taxon>
        <taxon>Cerrenaceae</taxon>
        <taxon>Cerrena</taxon>
    </lineage>
</organism>
<evidence type="ECO:0000313" key="3">
    <source>
        <dbReference type="EMBL" id="KAK7677132.1"/>
    </source>
</evidence>
<gene>
    <name evidence="4" type="ORF">QCA50_016070</name>
    <name evidence="3" type="ORF">QCA50_019841</name>
</gene>
<dbReference type="EMBL" id="JASBNA010000094">
    <property type="protein sequence ID" value="KAK7677132.1"/>
    <property type="molecule type" value="Genomic_DNA"/>
</dbReference>
<dbReference type="EMBL" id="JASBNA010000046">
    <property type="protein sequence ID" value="KAK7680762.1"/>
    <property type="molecule type" value="Genomic_DNA"/>
</dbReference>
<protein>
    <recommendedName>
        <fullName evidence="2">DUF6533 domain-containing protein</fullName>
    </recommendedName>
</protein>
<reference evidence="4 5" key="1">
    <citation type="submission" date="2022-09" db="EMBL/GenBank/DDBJ databases">
        <authorList>
            <person name="Palmer J.M."/>
        </authorList>
    </citation>
    <scope>NUCLEOTIDE SEQUENCE [LARGE SCALE GENOMIC DNA]</scope>
    <source>
        <strain evidence="4 5">DSM 7382</strain>
    </source>
</reference>
<evidence type="ECO:0000256" key="1">
    <source>
        <dbReference type="SAM" id="Phobius"/>
    </source>
</evidence>
<proteinExistence type="predicted"/>
<name>A0AAW0FN90_9APHY</name>
<feature type="transmembrane region" description="Helical" evidence="1">
    <location>
        <begin position="52"/>
        <end position="74"/>
    </location>
</feature>
<dbReference type="Pfam" id="PF20151">
    <property type="entry name" value="DUF6533"/>
    <property type="match status" value="1"/>
</dbReference>
<accession>A0AAW0FN90</accession>
<dbReference type="Proteomes" id="UP001385951">
    <property type="component" value="Unassembled WGS sequence"/>
</dbReference>
<keyword evidence="1" id="KW-0812">Transmembrane</keyword>
<evidence type="ECO:0000313" key="5">
    <source>
        <dbReference type="Proteomes" id="UP001385951"/>
    </source>
</evidence>
<feature type="domain" description="DUF6533" evidence="2">
    <location>
        <begin position="24"/>
        <end position="66"/>
    </location>
</feature>
<evidence type="ECO:0000313" key="4">
    <source>
        <dbReference type="EMBL" id="KAK7680762.1"/>
    </source>
</evidence>
<keyword evidence="1" id="KW-1133">Transmembrane helix</keyword>
<comment type="caution">
    <text evidence="4">The sequence shown here is derived from an EMBL/GenBank/DDBJ whole genome shotgun (WGS) entry which is preliminary data.</text>
</comment>
<evidence type="ECO:0000259" key="2">
    <source>
        <dbReference type="Pfam" id="PF20151"/>
    </source>
</evidence>
<keyword evidence="1" id="KW-0472">Membrane</keyword>